<gene>
    <name evidence="1" type="ORF">CYPRO_1565</name>
</gene>
<dbReference type="KEGG" id="cprv:CYPRO_1565"/>
<evidence type="ECO:0008006" key="3">
    <source>
        <dbReference type="Google" id="ProtNLM"/>
    </source>
</evidence>
<evidence type="ECO:0000313" key="2">
    <source>
        <dbReference type="Proteomes" id="UP000254808"/>
    </source>
</evidence>
<dbReference type="EMBL" id="CP027806">
    <property type="protein sequence ID" value="AXJ00816.1"/>
    <property type="molecule type" value="Genomic_DNA"/>
</dbReference>
<organism evidence="1 2">
    <name type="scientific">Cyclonatronum proteinivorum</name>
    <dbReference type="NCBI Taxonomy" id="1457365"/>
    <lineage>
        <taxon>Bacteria</taxon>
        <taxon>Pseudomonadati</taxon>
        <taxon>Balneolota</taxon>
        <taxon>Balneolia</taxon>
        <taxon>Balneolales</taxon>
        <taxon>Cyclonatronaceae</taxon>
        <taxon>Cyclonatronum</taxon>
    </lineage>
</organism>
<reference evidence="1 2" key="1">
    <citation type="submission" date="2018-03" db="EMBL/GenBank/DDBJ databases">
        <title>Phenotypic and genomic properties of Cyclonatronum proteinivorum gen. nov., sp. nov., a haloalkaliphilic bacteroidete from soda lakes possessing Na+-translocating rhodopsin.</title>
        <authorList>
            <person name="Toshchakov S.V."/>
            <person name="Korzhenkov A."/>
            <person name="Samarov N.I."/>
            <person name="Kublanov I.V."/>
            <person name="Muntyan M.S."/>
            <person name="Sorokin D.Y."/>
        </authorList>
    </citation>
    <scope>NUCLEOTIDE SEQUENCE [LARGE SCALE GENOMIC DNA]</scope>
    <source>
        <strain evidence="1 2">Omega</strain>
    </source>
</reference>
<keyword evidence="2" id="KW-1185">Reference proteome</keyword>
<dbReference type="SUPFAM" id="SSF52833">
    <property type="entry name" value="Thioredoxin-like"/>
    <property type="match status" value="1"/>
</dbReference>
<evidence type="ECO:0000313" key="1">
    <source>
        <dbReference type="EMBL" id="AXJ00816.1"/>
    </source>
</evidence>
<dbReference type="Gene3D" id="3.40.30.10">
    <property type="entry name" value="Glutaredoxin"/>
    <property type="match status" value="1"/>
</dbReference>
<dbReference type="AlphaFoldDB" id="A0A345UK14"/>
<name>A0A345UK14_9BACT</name>
<protein>
    <recommendedName>
        <fullName evidence="3">Thiol-disulfide isomerase or thioredoxin</fullName>
    </recommendedName>
</protein>
<accession>A0A345UK14</accession>
<dbReference type="Proteomes" id="UP000254808">
    <property type="component" value="Chromosome"/>
</dbReference>
<dbReference type="InterPro" id="IPR036249">
    <property type="entry name" value="Thioredoxin-like_sf"/>
</dbReference>
<proteinExistence type="predicted"/>
<sequence length="170" mass="18879">MLVVAGICVVLIIYFNLRFMGSQQQRFAERVGDGQEHLEQRYPAIFESGSITPAELSGEQPLILLFWASWSGRADEAQQDLFRRIQTHGSEAVVISAAVKDDAGHIREIKEAHGLPFIFVDGTEHYNEVRLPGLPSLLAFRPDGSLFGSRLGFSGPEDYDFLDALLSTEP</sequence>